<dbReference type="GO" id="GO:0016301">
    <property type="term" value="F:kinase activity"/>
    <property type="evidence" value="ECO:0007669"/>
    <property type="project" value="UniProtKB-KW"/>
</dbReference>
<comment type="caution">
    <text evidence="2">The sequence shown here is derived from an EMBL/GenBank/DDBJ whole genome shotgun (WGS) entry which is preliminary data.</text>
</comment>
<dbReference type="InterPro" id="IPR036388">
    <property type="entry name" value="WH-like_DNA-bd_sf"/>
</dbReference>
<dbReference type="InterPro" id="IPR000600">
    <property type="entry name" value="ROK"/>
</dbReference>
<dbReference type="PANTHER" id="PTHR18964">
    <property type="entry name" value="ROK (REPRESSOR, ORF, KINASE) FAMILY"/>
    <property type="match status" value="1"/>
</dbReference>
<dbReference type="InterPro" id="IPR043129">
    <property type="entry name" value="ATPase_NBD"/>
</dbReference>
<comment type="similarity">
    <text evidence="1">Belongs to the ROK (NagC/XylR) family.</text>
</comment>
<keyword evidence="2" id="KW-0418">Kinase</keyword>
<dbReference type="InterPro" id="IPR036390">
    <property type="entry name" value="WH_DNA-bd_sf"/>
</dbReference>
<evidence type="ECO:0000313" key="2">
    <source>
        <dbReference type="EMBL" id="TCU06110.1"/>
    </source>
</evidence>
<protein>
    <submittedName>
        <fullName evidence="2">Putative NBD/HSP70 family sugar kinase</fullName>
    </submittedName>
</protein>
<evidence type="ECO:0000256" key="1">
    <source>
        <dbReference type="ARBA" id="ARBA00006479"/>
    </source>
</evidence>
<dbReference type="PANTHER" id="PTHR18964:SF149">
    <property type="entry name" value="BIFUNCTIONAL UDP-N-ACETYLGLUCOSAMINE 2-EPIMERASE_N-ACETYLMANNOSAMINE KINASE"/>
    <property type="match status" value="1"/>
</dbReference>
<dbReference type="Pfam" id="PF00480">
    <property type="entry name" value="ROK"/>
    <property type="match status" value="1"/>
</dbReference>
<evidence type="ECO:0000313" key="3">
    <source>
        <dbReference type="Proteomes" id="UP000294576"/>
    </source>
</evidence>
<dbReference type="AlphaFoldDB" id="A0A4R3PS48"/>
<keyword evidence="2" id="KW-0808">Transferase</keyword>
<dbReference type="EMBL" id="SMBH01000033">
    <property type="protein sequence ID" value="TCU06110.1"/>
    <property type="molecule type" value="Genomic_DNA"/>
</dbReference>
<proteinExistence type="inferred from homology"/>
<dbReference type="RefSeq" id="WP_132568689.1">
    <property type="nucleotide sequence ID" value="NZ_SMBH01000033.1"/>
</dbReference>
<gene>
    <name evidence="2" type="ORF">EV132_13353</name>
</gene>
<reference evidence="2 3" key="1">
    <citation type="submission" date="2019-03" db="EMBL/GenBank/DDBJ databases">
        <title>Genomic Encyclopedia of Type Strains, Phase IV (KMG-V): Genome sequencing to study the core and pangenomes of soil and plant-associated prokaryotes.</title>
        <authorList>
            <person name="Whitman W."/>
        </authorList>
    </citation>
    <scope>NUCLEOTIDE SEQUENCE [LARGE SCALE GENOMIC DNA]</scope>
    <source>
        <strain evidence="2 3">Hc14</strain>
    </source>
</reference>
<accession>A0A4R3PS48</accession>
<dbReference type="Gene3D" id="1.10.10.10">
    <property type="entry name" value="Winged helix-like DNA-binding domain superfamily/Winged helix DNA-binding domain"/>
    <property type="match status" value="1"/>
</dbReference>
<name>A0A4R3PS48_RHISU</name>
<dbReference type="SUPFAM" id="SSF53067">
    <property type="entry name" value="Actin-like ATPase domain"/>
    <property type="match status" value="2"/>
</dbReference>
<sequence>MKPNRSRRETRAATLNYIWCNGGAYRPDLAENLVLTDASISRIVAELKSEGVIAETRHTAPYQGGPSAFFTLSKNRHVGAIEVSNNSIHVGVAAVTGEPIFIERLPLVDGADPLVVEDAMSKAVGALASGCARYGTQLEQIAVALPGYGVGRITNPIIPLNTGNLLKSLEHAFPDVATEIANSIAARAIAHRTRMRVGHLGSPSFYVFVGHGVAAAVVDEFAESGDVTPCEIGHMVFDPKGPKCRCGNFGCVETYLSTAAIAPCLKVEEVAILDLGDKWPERIPIASKAEAELGERLTRLGLTIGNALNIVQTRRVLVGGWPVGLGNKSIAAIRKGINASLFGGADDVELRLVESELGREPSSALSLATFAYLRRGGTSSQVAIVKNATAGNIAGVQD</sequence>
<dbReference type="SUPFAM" id="SSF46785">
    <property type="entry name" value="Winged helix' DNA-binding domain"/>
    <property type="match status" value="1"/>
</dbReference>
<organism evidence="2 3">
    <name type="scientific">Rhizobium sullae</name>
    <name type="common">Rhizobium hedysari</name>
    <dbReference type="NCBI Taxonomy" id="50338"/>
    <lineage>
        <taxon>Bacteria</taxon>
        <taxon>Pseudomonadati</taxon>
        <taxon>Pseudomonadota</taxon>
        <taxon>Alphaproteobacteria</taxon>
        <taxon>Hyphomicrobiales</taxon>
        <taxon>Rhizobiaceae</taxon>
        <taxon>Rhizobium/Agrobacterium group</taxon>
        <taxon>Rhizobium</taxon>
    </lineage>
</organism>
<dbReference type="Gene3D" id="3.30.420.40">
    <property type="match status" value="2"/>
</dbReference>
<dbReference type="Proteomes" id="UP000294576">
    <property type="component" value="Unassembled WGS sequence"/>
</dbReference>